<keyword evidence="1" id="KW-1185">Reference proteome</keyword>
<evidence type="ECO:0000313" key="2">
    <source>
        <dbReference type="WBParaSite" id="PSU_v2.g2688.t1"/>
    </source>
</evidence>
<name>A0A914YRQ1_9BILA</name>
<dbReference type="WBParaSite" id="PSU_v2.g2688.t1">
    <property type="protein sequence ID" value="PSU_v2.g2688.t1"/>
    <property type="gene ID" value="PSU_v2.g2688"/>
</dbReference>
<proteinExistence type="predicted"/>
<reference evidence="2" key="1">
    <citation type="submission" date="2022-11" db="UniProtKB">
        <authorList>
            <consortium name="WormBaseParasite"/>
        </authorList>
    </citation>
    <scope>IDENTIFICATION</scope>
</reference>
<dbReference type="Proteomes" id="UP000887577">
    <property type="component" value="Unplaced"/>
</dbReference>
<evidence type="ECO:0000313" key="1">
    <source>
        <dbReference type="Proteomes" id="UP000887577"/>
    </source>
</evidence>
<sequence>MDSEIIQIIEDILDHDISVAAALNRIYYITGDRPSLRIFQQRVRRFREQRNKDAQKNGRKSILKRKYISSKEIKAFYDRFENLSMPSTSTLKEGGNQFERIECKKFENLNELSSNNATAAVSSAPTSYFDDIFYHSNHDSIQNVQLQEFNSFKRNQNFDQNFENNSNQIATTAGNVLMTEASAEEKDSTTKLETSEIDCILQNLCYSGPVYPDNNNNNASNINSKIDAQKTFQSLPPSTNDKFNNAPILTPLDPLEHHQNNATDWSNAASNINKTSYFNINQQQQNSSITTLPPPPPPPPTTQYSTFLNSTISSSTTTFKANSIQPQISSSPIFLSSNELLFDDIGGIITAQKINALIDEIDPEWIQKLLDESDESMDAIFGDENDATKIIKPKKMKNLCINIENILNFMNLSISVYLHHSKINIFDQKIWKSFGTSLNDLIKLKDIYEAFEDENSSAIVNRTIFVHDVMNWICGAFDGGIGNEEVRAFLFVDN</sequence>
<accession>A0A914YRQ1</accession>
<protein>
    <submittedName>
        <fullName evidence="2">Uncharacterized protein</fullName>
    </submittedName>
</protein>
<dbReference type="AlphaFoldDB" id="A0A914YRQ1"/>
<organism evidence="1 2">
    <name type="scientific">Panagrolaimus superbus</name>
    <dbReference type="NCBI Taxonomy" id="310955"/>
    <lineage>
        <taxon>Eukaryota</taxon>
        <taxon>Metazoa</taxon>
        <taxon>Ecdysozoa</taxon>
        <taxon>Nematoda</taxon>
        <taxon>Chromadorea</taxon>
        <taxon>Rhabditida</taxon>
        <taxon>Tylenchina</taxon>
        <taxon>Panagrolaimomorpha</taxon>
        <taxon>Panagrolaimoidea</taxon>
        <taxon>Panagrolaimidae</taxon>
        <taxon>Panagrolaimus</taxon>
    </lineage>
</organism>